<comment type="caution">
    <text evidence="1">The sequence shown here is derived from an EMBL/GenBank/DDBJ whole genome shotgun (WGS) entry which is preliminary data.</text>
</comment>
<accession>A0ABS4GT21</accession>
<proteinExistence type="predicted"/>
<sequence length="360" mass="42182">MERSLGILVNGRTIRRFMMYHPEREHLDLYHRFAEAMNIQVFFIQPESLQLEEGKTKAYYFNRKMELVNCVIPLPKAIYNRSINLKSDTINKVRKLRSQKISTLFNPVCRFSLIKAIRILQTNEELIPFLPKIQVLSANTQEQLPNYHQLVYREKGPGKKLVEMTKREGLVHYQAVNKGKYVKGSFSEDNWKERLNGILGRGPYMVRECIPFPKWQGHPYVFHTGYQKNEHGKWSLNGLISLLYSSKSHPIKTKPKPFSINQMADDQSSWMEGPSFELMKLIGLKSAMYLEAFLPQLSDISFDFVISPTGDLFLFDLCLMERKELYHEAEEWKMWENSYKQPVAYGKFLLQQRSGGHLNE</sequence>
<protein>
    <submittedName>
        <fullName evidence="1">Uncharacterized protein</fullName>
    </submittedName>
</protein>
<reference evidence="1 2" key="1">
    <citation type="submission" date="2021-03" db="EMBL/GenBank/DDBJ databases">
        <title>Genomic Encyclopedia of Type Strains, Phase IV (KMG-IV): sequencing the most valuable type-strain genomes for metagenomic binning, comparative biology and taxonomic classification.</title>
        <authorList>
            <person name="Goeker M."/>
        </authorList>
    </citation>
    <scope>NUCLEOTIDE SEQUENCE [LARGE SCALE GENOMIC DNA]</scope>
    <source>
        <strain evidence="1 2">DSM 24738</strain>
    </source>
</reference>
<dbReference type="RefSeq" id="WP_209811404.1">
    <property type="nucleotide sequence ID" value="NZ_JAGGKT010000011.1"/>
</dbReference>
<dbReference type="EMBL" id="JAGGKT010000011">
    <property type="protein sequence ID" value="MBP1933384.1"/>
    <property type="molecule type" value="Genomic_DNA"/>
</dbReference>
<evidence type="ECO:0000313" key="2">
    <source>
        <dbReference type="Proteomes" id="UP001519343"/>
    </source>
</evidence>
<organism evidence="1 2">
    <name type="scientific">Ammoniphilus resinae</name>
    <dbReference type="NCBI Taxonomy" id="861532"/>
    <lineage>
        <taxon>Bacteria</taxon>
        <taxon>Bacillati</taxon>
        <taxon>Bacillota</taxon>
        <taxon>Bacilli</taxon>
        <taxon>Bacillales</taxon>
        <taxon>Paenibacillaceae</taxon>
        <taxon>Aneurinibacillus group</taxon>
        <taxon>Ammoniphilus</taxon>
    </lineage>
</organism>
<dbReference type="Proteomes" id="UP001519343">
    <property type="component" value="Unassembled WGS sequence"/>
</dbReference>
<gene>
    <name evidence="1" type="ORF">J2Z37_003397</name>
</gene>
<keyword evidence="2" id="KW-1185">Reference proteome</keyword>
<evidence type="ECO:0000313" key="1">
    <source>
        <dbReference type="EMBL" id="MBP1933384.1"/>
    </source>
</evidence>
<name>A0ABS4GT21_9BACL</name>
<dbReference type="Pfam" id="PF14398">
    <property type="entry name" value="ATPgrasp_YheCD"/>
    <property type="match status" value="1"/>
</dbReference>
<dbReference type="InterPro" id="IPR026838">
    <property type="entry name" value="YheC/D"/>
</dbReference>